<dbReference type="SUPFAM" id="SSF48452">
    <property type="entry name" value="TPR-like"/>
    <property type="match status" value="1"/>
</dbReference>
<dbReference type="EMBL" id="BTGB01000001">
    <property type="protein sequence ID" value="GMM44537.1"/>
    <property type="molecule type" value="Genomic_DNA"/>
</dbReference>
<evidence type="ECO:0000313" key="2">
    <source>
        <dbReference type="Proteomes" id="UP001378960"/>
    </source>
</evidence>
<name>A0AAV5QZV4_PICKL</name>
<accession>A0AAV5QZV4</accession>
<proteinExistence type="predicted"/>
<dbReference type="AlphaFoldDB" id="A0AAV5QZV4"/>
<gene>
    <name evidence="1" type="ORF">DAPK24_011120</name>
</gene>
<evidence type="ECO:0000313" key="1">
    <source>
        <dbReference type="EMBL" id="GMM44537.1"/>
    </source>
</evidence>
<keyword evidence="2" id="KW-1185">Reference proteome</keyword>
<dbReference type="Proteomes" id="UP001378960">
    <property type="component" value="Unassembled WGS sequence"/>
</dbReference>
<organism evidence="1 2">
    <name type="scientific">Pichia kluyveri</name>
    <name type="common">Yeast</name>
    <dbReference type="NCBI Taxonomy" id="36015"/>
    <lineage>
        <taxon>Eukaryota</taxon>
        <taxon>Fungi</taxon>
        <taxon>Dikarya</taxon>
        <taxon>Ascomycota</taxon>
        <taxon>Saccharomycotina</taxon>
        <taxon>Pichiomycetes</taxon>
        <taxon>Pichiales</taxon>
        <taxon>Pichiaceae</taxon>
        <taxon>Pichia</taxon>
    </lineage>
</organism>
<reference evidence="1 2" key="1">
    <citation type="journal article" date="2023" name="Elife">
        <title>Identification of key yeast species and microbe-microbe interactions impacting larval growth of Drosophila in the wild.</title>
        <authorList>
            <person name="Mure A."/>
            <person name="Sugiura Y."/>
            <person name="Maeda R."/>
            <person name="Honda K."/>
            <person name="Sakurai N."/>
            <person name="Takahashi Y."/>
            <person name="Watada M."/>
            <person name="Katoh T."/>
            <person name="Gotoh A."/>
            <person name="Gotoh Y."/>
            <person name="Taniguchi I."/>
            <person name="Nakamura K."/>
            <person name="Hayashi T."/>
            <person name="Katayama T."/>
            <person name="Uemura T."/>
            <person name="Hattori Y."/>
        </authorList>
    </citation>
    <scope>NUCLEOTIDE SEQUENCE [LARGE SCALE GENOMIC DNA]</scope>
    <source>
        <strain evidence="1 2">PK-24</strain>
    </source>
</reference>
<dbReference type="InterPro" id="IPR011990">
    <property type="entry name" value="TPR-like_helical_dom_sf"/>
</dbReference>
<sequence>MTILPITYNTTSKSISTDNTQLETEITQLNSLYSSFISLNSDIPPPPSPTSFTKELSLEIKKLHETGQGLLRQNRFNEAFTAFTRGLELAKSRSSFEPFQGSLPEFLVCLMGRCDASMAMKNYQMALQDSEVLILLGATIPDNHLRHGTAQLHCGLIREAVASFQRGISIKGDHPLLRGAFARATVLLQLENGDL</sequence>
<protein>
    <submittedName>
        <fullName evidence="1">Sec63 complex subunit</fullName>
    </submittedName>
</protein>
<dbReference type="Gene3D" id="1.25.40.10">
    <property type="entry name" value="Tetratricopeptide repeat domain"/>
    <property type="match status" value="1"/>
</dbReference>
<comment type="caution">
    <text evidence="1">The sequence shown here is derived from an EMBL/GenBank/DDBJ whole genome shotgun (WGS) entry which is preliminary data.</text>
</comment>